<reference evidence="5" key="3">
    <citation type="submission" date="2025-09" db="UniProtKB">
        <authorList>
            <consortium name="Ensembl"/>
        </authorList>
    </citation>
    <scope>IDENTIFICATION</scope>
</reference>
<dbReference type="Proteomes" id="UP000314987">
    <property type="component" value="Unassembled WGS sequence"/>
</dbReference>
<dbReference type="Pfam" id="PF25372">
    <property type="entry name" value="DUF7885"/>
    <property type="match status" value="1"/>
</dbReference>
<protein>
    <recommendedName>
        <fullName evidence="4">F-box domain-containing protein</fullName>
    </recommendedName>
</protein>
<keyword evidence="1" id="KW-0433">Leucine-rich repeat</keyword>
<gene>
    <name evidence="5" type="primary">LOC114025884</name>
</gene>
<evidence type="ECO:0000313" key="6">
    <source>
        <dbReference type="Proteomes" id="UP000314987"/>
    </source>
</evidence>
<evidence type="ECO:0000256" key="2">
    <source>
        <dbReference type="ARBA" id="ARBA00022786"/>
    </source>
</evidence>
<keyword evidence="6" id="KW-1185">Reference proteome</keyword>
<dbReference type="InterPro" id="IPR006553">
    <property type="entry name" value="Leu-rich_rpt_Cys-con_subtyp"/>
</dbReference>
<organism evidence="5 6">
    <name type="scientific">Vombatus ursinus</name>
    <name type="common">Common wombat</name>
    <dbReference type="NCBI Taxonomy" id="29139"/>
    <lineage>
        <taxon>Eukaryota</taxon>
        <taxon>Metazoa</taxon>
        <taxon>Chordata</taxon>
        <taxon>Craniata</taxon>
        <taxon>Vertebrata</taxon>
        <taxon>Euteleostomi</taxon>
        <taxon>Mammalia</taxon>
        <taxon>Metatheria</taxon>
        <taxon>Diprotodontia</taxon>
        <taxon>Vombatidae</taxon>
        <taxon>Vombatus</taxon>
    </lineage>
</organism>
<reference evidence="5" key="2">
    <citation type="submission" date="2025-08" db="UniProtKB">
        <authorList>
            <consortium name="Ensembl"/>
        </authorList>
    </citation>
    <scope>IDENTIFICATION</scope>
</reference>
<dbReference type="PANTHER" id="PTHR13318:SF235">
    <property type="entry name" value="F-BOX DOMAIN-CONTAINING PROTEIN"/>
    <property type="match status" value="1"/>
</dbReference>
<name>A0A4X2L6U8_VOMUR</name>
<dbReference type="SUPFAM" id="SSF52047">
    <property type="entry name" value="RNI-like"/>
    <property type="match status" value="1"/>
</dbReference>
<dbReference type="SMART" id="SM00367">
    <property type="entry name" value="LRR_CC"/>
    <property type="match status" value="7"/>
</dbReference>
<evidence type="ECO:0000259" key="4">
    <source>
        <dbReference type="PROSITE" id="PS50181"/>
    </source>
</evidence>
<dbReference type="OMA" id="EINTEWH"/>
<accession>A0A4X2L6U8</accession>
<dbReference type="InterPro" id="IPR036047">
    <property type="entry name" value="F-box-like_dom_sf"/>
</dbReference>
<evidence type="ECO:0000256" key="3">
    <source>
        <dbReference type="SAM" id="MobiDB-lite"/>
    </source>
</evidence>
<dbReference type="InterPro" id="IPR032675">
    <property type="entry name" value="LRR_dom_sf"/>
</dbReference>
<dbReference type="STRING" id="29139.ENSVURP00010020554"/>
<dbReference type="GO" id="GO:0031146">
    <property type="term" value="P:SCF-dependent proteasomal ubiquitin-dependent protein catabolic process"/>
    <property type="evidence" value="ECO:0007669"/>
    <property type="project" value="TreeGrafter"/>
</dbReference>
<keyword evidence="2" id="KW-0833">Ubl conjugation pathway</keyword>
<evidence type="ECO:0000256" key="1">
    <source>
        <dbReference type="ARBA" id="ARBA00022614"/>
    </source>
</evidence>
<feature type="domain" description="F-box" evidence="4">
    <location>
        <begin position="94"/>
        <end position="140"/>
    </location>
</feature>
<dbReference type="GO" id="GO:0019005">
    <property type="term" value="C:SCF ubiquitin ligase complex"/>
    <property type="evidence" value="ECO:0007669"/>
    <property type="project" value="TreeGrafter"/>
</dbReference>
<dbReference type="PANTHER" id="PTHR13318">
    <property type="entry name" value="PARTNER OF PAIRED, ISOFORM B-RELATED"/>
    <property type="match status" value="1"/>
</dbReference>
<dbReference type="AlphaFoldDB" id="A0A4X2L6U8"/>
<dbReference type="Gene3D" id="3.80.10.10">
    <property type="entry name" value="Ribonuclease Inhibitor"/>
    <property type="match status" value="2"/>
</dbReference>
<dbReference type="GeneTree" id="ENSGT00390000009358"/>
<sequence>MSRPSSAKAEKRKSTDSSHSICPSGCAVIEEINVYPAQTSMSPLLTKDQQQPMRYQNSTGLCGKVCTGSTPKYLCKNDLEREMANKKNKGDSALSLWQLLPDEIWICIFSLLSHKELSCIAQVCHHFCRLASDNSFWKRIYISDCHSLNDTWLVTLGRHHPQSLTLHRCHDDIHAITDQGLKQFFHHCSESLKELNVTSCSGPRLKGDKLLLYASTFCNRLTVVDISWSGATDLGVLALVEGASSLQGLSINGCQITDKAIRALVKKHGNSLNKLEVFGCHALTARCMGCLALSCPHLLTLNIGRVPKITDVCFAKILGNLKKVTTLNVTGLEMVRDRIVHLIVTQCLNLDCLVLSSCSWVTDISLLEIGTYLRTIRFLDVSGCKKVTDMGIQALARGCHQLHYLDLSSTGISKRGVSLLASYCHVTLECVKLSFCKEITLDVVRKLCRNCRRLKMLHLYGCHITPDLSSIKDIYKTVEIFHDGSASTC</sequence>
<dbReference type="Pfam" id="PF12937">
    <property type="entry name" value="F-box-like"/>
    <property type="match status" value="1"/>
</dbReference>
<proteinExistence type="predicted"/>
<reference evidence="6" key="1">
    <citation type="submission" date="2018-12" db="EMBL/GenBank/DDBJ databases">
        <authorList>
            <person name="Yazar S."/>
        </authorList>
    </citation>
    <scope>NUCLEOTIDE SEQUENCE [LARGE SCALE GENOMIC DNA]</scope>
</reference>
<dbReference type="InterPro" id="IPR057207">
    <property type="entry name" value="FBXL15_LRR"/>
</dbReference>
<dbReference type="PROSITE" id="PS50181">
    <property type="entry name" value="FBOX"/>
    <property type="match status" value="1"/>
</dbReference>
<dbReference type="SUPFAM" id="SSF81383">
    <property type="entry name" value="F-box domain"/>
    <property type="match status" value="1"/>
</dbReference>
<dbReference type="CDD" id="cd22139">
    <property type="entry name" value="F-box_unchar"/>
    <property type="match status" value="1"/>
</dbReference>
<evidence type="ECO:0000313" key="5">
    <source>
        <dbReference type="Ensembl" id="ENSVURP00010020554.1"/>
    </source>
</evidence>
<dbReference type="SMART" id="SM00256">
    <property type="entry name" value="FBOX"/>
    <property type="match status" value="1"/>
</dbReference>
<dbReference type="Ensembl" id="ENSVURT00010023408.1">
    <property type="protein sequence ID" value="ENSVURP00010020554.1"/>
    <property type="gene ID" value="ENSVURG00010015728.1"/>
</dbReference>
<dbReference type="InterPro" id="IPR001810">
    <property type="entry name" value="F-box_dom"/>
</dbReference>
<feature type="region of interest" description="Disordered" evidence="3">
    <location>
        <begin position="1"/>
        <end position="21"/>
    </location>
</feature>